<dbReference type="Gene3D" id="3.80.10.10">
    <property type="entry name" value="Ribonuclease Inhibitor"/>
    <property type="match status" value="1"/>
</dbReference>
<dbReference type="SUPFAM" id="SSF56112">
    <property type="entry name" value="Protein kinase-like (PK-like)"/>
    <property type="match status" value="1"/>
</dbReference>
<dbReference type="GO" id="GO:0005524">
    <property type="term" value="F:ATP binding"/>
    <property type="evidence" value="ECO:0007669"/>
    <property type="project" value="UniProtKB-KW"/>
</dbReference>
<dbReference type="InterPro" id="IPR036915">
    <property type="entry name" value="Cyclin-like_sf"/>
</dbReference>
<evidence type="ECO:0000313" key="9">
    <source>
        <dbReference type="EMBL" id="KAK4536160.1"/>
    </source>
</evidence>
<evidence type="ECO:0000256" key="4">
    <source>
        <dbReference type="ARBA" id="ARBA00022741"/>
    </source>
</evidence>
<feature type="domain" description="F-box" evidence="8">
    <location>
        <begin position="865"/>
        <end position="912"/>
    </location>
</feature>
<dbReference type="GO" id="GO:0000082">
    <property type="term" value="P:G1/S transition of mitotic cell cycle"/>
    <property type="evidence" value="ECO:0007669"/>
    <property type="project" value="TreeGrafter"/>
</dbReference>
<dbReference type="CDD" id="cd09917">
    <property type="entry name" value="F-box_SF"/>
    <property type="match status" value="1"/>
</dbReference>
<keyword evidence="3" id="KW-0808">Transferase</keyword>
<keyword evidence="6" id="KW-0067">ATP-binding</keyword>
<dbReference type="GO" id="GO:0005737">
    <property type="term" value="C:cytoplasm"/>
    <property type="evidence" value="ECO:0007669"/>
    <property type="project" value="TreeGrafter"/>
</dbReference>
<dbReference type="Gene3D" id="1.20.1280.50">
    <property type="match status" value="1"/>
</dbReference>
<keyword evidence="5" id="KW-0418">Kinase</keyword>
<dbReference type="GO" id="GO:0005634">
    <property type="term" value="C:nucleus"/>
    <property type="evidence" value="ECO:0007669"/>
    <property type="project" value="TreeGrafter"/>
</dbReference>
<dbReference type="SUPFAM" id="SSF52047">
    <property type="entry name" value="RNI-like"/>
    <property type="match status" value="1"/>
</dbReference>
<keyword evidence="2" id="KW-0597">Phosphoprotein</keyword>
<dbReference type="InterPro" id="IPR001810">
    <property type="entry name" value="F-box_dom"/>
</dbReference>
<accession>A0AAV9IVN4</accession>
<dbReference type="Gene3D" id="1.10.472.10">
    <property type="entry name" value="Cyclin-like"/>
    <property type="match status" value="1"/>
</dbReference>
<dbReference type="SMART" id="SM00220">
    <property type="entry name" value="S_TKc"/>
    <property type="match status" value="1"/>
</dbReference>
<gene>
    <name evidence="9" type="ORF">CDCA_CDCA07G2185</name>
</gene>
<dbReference type="PANTHER" id="PTHR24056">
    <property type="entry name" value="CELL DIVISION PROTEIN KINASE"/>
    <property type="match status" value="1"/>
</dbReference>
<evidence type="ECO:0000313" key="10">
    <source>
        <dbReference type="Proteomes" id="UP001301350"/>
    </source>
</evidence>
<organism evidence="9 10">
    <name type="scientific">Cyanidium caldarium</name>
    <name type="common">Red alga</name>
    <dbReference type="NCBI Taxonomy" id="2771"/>
    <lineage>
        <taxon>Eukaryota</taxon>
        <taxon>Rhodophyta</taxon>
        <taxon>Bangiophyceae</taxon>
        <taxon>Cyanidiales</taxon>
        <taxon>Cyanidiaceae</taxon>
        <taxon>Cyanidium</taxon>
    </lineage>
</organism>
<proteinExistence type="predicted"/>
<evidence type="ECO:0000256" key="3">
    <source>
        <dbReference type="ARBA" id="ARBA00022679"/>
    </source>
</evidence>
<dbReference type="GO" id="GO:0051445">
    <property type="term" value="P:regulation of meiotic cell cycle"/>
    <property type="evidence" value="ECO:0007669"/>
    <property type="project" value="TreeGrafter"/>
</dbReference>
<dbReference type="PROSITE" id="PS50181">
    <property type="entry name" value="FBOX"/>
    <property type="match status" value="1"/>
</dbReference>
<dbReference type="SMART" id="SM00256">
    <property type="entry name" value="FBOX"/>
    <property type="match status" value="1"/>
</dbReference>
<evidence type="ECO:0000256" key="6">
    <source>
        <dbReference type="ARBA" id="ARBA00022840"/>
    </source>
</evidence>
<protein>
    <submittedName>
        <fullName evidence="9">Uncharacterized protein</fullName>
    </submittedName>
</protein>
<dbReference type="InterPro" id="IPR032675">
    <property type="entry name" value="LRR_dom_sf"/>
</dbReference>
<evidence type="ECO:0000256" key="1">
    <source>
        <dbReference type="ARBA" id="ARBA00022527"/>
    </source>
</evidence>
<dbReference type="Pfam" id="PF00646">
    <property type="entry name" value="F-box"/>
    <property type="match status" value="1"/>
</dbReference>
<evidence type="ECO:0000256" key="2">
    <source>
        <dbReference type="ARBA" id="ARBA00022553"/>
    </source>
</evidence>
<dbReference type="Pfam" id="PF00069">
    <property type="entry name" value="Pkinase"/>
    <property type="match status" value="1"/>
</dbReference>
<dbReference type="GO" id="GO:0004693">
    <property type="term" value="F:cyclin-dependent protein serine/threonine kinase activity"/>
    <property type="evidence" value="ECO:0007669"/>
    <property type="project" value="TreeGrafter"/>
</dbReference>
<dbReference type="GO" id="GO:0010468">
    <property type="term" value="P:regulation of gene expression"/>
    <property type="evidence" value="ECO:0007669"/>
    <property type="project" value="TreeGrafter"/>
</dbReference>
<dbReference type="GO" id="GO:0030332">
    <property type="term" value="F:cyclin binding"/>
    <property type="evidence" value="ECO:0007669"/>
    <property type="project" value="TreeGrafter"/>
</dbReference>
<sequence>MEGMVGNPDEELGYGGANGLVREIGNAWNAWIADTAVAFVDGDAAERIATDAPSDGERGAQAPNEQPSAIDVNECESDGEDDGEHIVYSEPLRVSQRRQCLWFRATVRSAFRARDQQAVWTRLVRQVRIPLARSHGPRECRQLDGSLDNLCDGDEAGVSYKQVRDMAMAAGMRRAASPFRHFLCPLLDVRTDWPLHQAASSTIVARAERAAREHTLAWTALYADAEMQWMRHVRDAHSVQMSVLDLMLALTQCHALGWMHRDVRPQNLVALPGGCDTACGCGMRYTFALTNFSLARESPLQIYEDRDCQNEHDIAAAFRNTHRRAFTAHTPVVATLWYRAPELLLGSTRYTAAVDMWAAGCVMAEAAAYEIADASGRVLFRGASEVDQLMQIGRVLGIPLSDAWHSHPRASWLPHYNSWIVAGGQAGGLQPGGAWHARLLGVLGADGLDLLTRLLQPDPARRLCAAEALGHPYLQAALAKCPVECCRVQAARCLSAQVARTRQLRQQVPALSWQVAERWAALRGADANKSTLGVEEHAMAGSHAVQRAHASVRQVVRLTQFAARYGLAERTRHLALQLWMRLQRRRRDRTLTGADAQLLRSLRLPQLAAACLSLAIKYHEVHNPGMAEILGAFGLAHRVDEAAAVEFTCWRLLDYDVSGATVWDGLEVALAIADPRLSADQSARLRQRARLLLDAVAWHRTAYGECGGVGAVTTGFWAVPPLLLLWHRGRHTALDWADSGLAAEATVALQSIAQALRWAREHRPCAAALAGDYPDVPLAQTCEVFEQALGCTRPVAMPDAVGAAAVMSPLTPASLAPTRTRPRMPVDDDMPWEACTPDAASVHVSGILNGAPHRQFLSASAHPIMGAHSDLSRDVLGTVLSHLGLHERLRLCRVSRAWRSLLQNAAHLWRDINLSPYGERITDDVLRDIVRHCEAVTGDEHPARVRVRILNLSGCTRITEKGLTTALQSPALRQLQQLHLADMHPDTINNRLLPHLPRAQLQQLDVRARPGCGRLCGDTVLEQLLSPHLKSLRVDEHRHLVVRLAQLGRMEGQQAGRAAALETLSCAGCCLDWEASEEHETISSVTTPSAVQLAWRELDLSFVHFRAVGDSAASTARTPFDALLPLLRRAPHLRVLRLAKWDTLTDVHLMRLCREAPCAPQLRHLSLMMAWHVTDAGAAEVARCMPALRVLDVSSTGVRRPFLDHLPREMEMQTVQRAQWPLPQLEHLNMSFTAVAAEDMLRLCPLLCTLEHLFAIGTGLAADPDAVGAPDGLRSVLHASASSSSSSSSSSALEDADDQLSEFTYRLARHRDAMSVDAGARVEEAASGHLRAARPLPVMHIVLGHDILHVV</sequence>
<dbReference type="EMBL" id="JANCYW010000007">
    <property type="protein sequence ID" value="KAK4536160.1"/>
    <property type="molecule type" value="Genomic_DNA"/>
</dbReference>
<feature type="domain" description="Protein kinase" evidence="7">
    <location>
        <begin position="88"/>
        <end position="474"/>
    </location>
</feature>
<dbReference type="PANTHER" id="PTHR24056:SF548">
    <property type="entry name" value="CYCLIN-DEPENDENT KINASE A-1"/>
    <property type="match status" value="1"/>
</dbReference>
<dbReference type="GO" id="GO:0007165">
    <property type="term" value="P:signal transduction"/>
    <property type="evidence" value="ECO:0007669"/>
    <property type="project" value="TreeGrafter"/>
</dbReference>
<dbReference type="InterPro" id="IPR011009">
    <property type="entry name" value="Kinase-like_dom_sf"/>
</dbReference>
<dbReference type="Gene3D" id="1.10.510.10">
    <property type="entry name" value="Transferase(Phosphotransferase) domain 1"/>
    <property type="match status" value="1"/>
</dbReference>
<comment type="caution">
    <text evidence="9">The sequence shown here is derived from an EMBL/GenBank/DDBJ whole genome shotgun (WGS) entry which is preliminary data.</text>
</comment>
<dbReference type="InterPro" id="IPR000719">
    <property type="entry name" value="Prot_kinase_dom"/>
</dbReference>
<dbReference type="Proteomes" id="UP001301350">
    <property type="component" value="Unassembled WGS sequence"/>
</dbReference>
<dbReference type="GO" id="GO:0000307">
    <property type="term" value="C:cyclin-dependent protein kinase holoenzyme complex"/>
    <property type="evidence" value="ECO:0007669"/>
    <property type="project" value="TreeGrafter"/>
</dbReference>
<dbReference type="SUPFAM" id="SSF47954">
    <property type="entry name" value="Cyclin-like"/>
    <property type="match status" value="1"/>
</dbReference>
<evidence type="ECO:0000256" key="5">
    <source>
        <dbReference type="ARBA" id="ARBA00022777"/>
    </source>
</evidence>
<name>A0AAV9IVN4_CYACA</name>
<keyword evidence="1" id="KW-0723">Serine/threonine-protein kinase</keyword>
<dbReference type="GO" id="GO:0010389">
    <property type="term" value="P:regulation of G2/M transition of mitotic cell cycle"/>
    <property type="evidence" value="ECO:0007669"/>
    <property type="project" value="TreeGrafter"/>
</dbReference>
<reference evidence="9 10" key="1">
    <citation type="submission" date="2022-07" db="EMBL/GenBank/DDBJ databases">
        <title>Genome-wide signatures of adaptation to extreme environments.</title>
        <authorList>
            <person name="Cho C.H."/>
            <person name="Yoon H.S."/>
        </authorList>
    </citation>
    <scope>NUCLEOTIDE SEQUENCE [LARGE SCALE GENOMIC DNA]</scope>
    <source>
        <strain evidence="9 10">DBV 063 E5</strain>
    </source>
</reference>
<evidence type="ECO:0000259" key="7">
    <source>
        <dbReference type="PROSITE" id="PS50011"/>
    </source>
</evidence>
<dbReference type="InterPro" id="IPR050108">
    <property type="entry name" value="CDK"/>
</dbReference>
<dbReference type="PROSITE" id="PS50011">
    <property type="entry name" value="PROTEIN_KINASE_DOM"/>
    <property type="match status" value="1"/>
</dbReference>
<dbReference type="InterPro" id="IPR036047">
    <property type="entry name" value="F-box-like_dom_sf"/>
</dbReference>
<keyword evidence="10" id="KW-1185">Reference proteome</keyword>
<keyword evidence="4" id="KW-0547">Nucleotide-binding</keyword>
<evidence type="ECO:0000259" key="8">
    <source>
        <dbReference type="PROSITE" id="PS50181"/>
    </source>
</evidence>
<dbReference type="SUPFAM" id="SSF81383">
    <property type="entry name" value="F-box domain"/>
    <property type="match status" value="1"/>
</dbReference>